<keyword evidence="1" id="KW-1133">Transmembrane helix</keyword>
<evidence type="ECO:0000313" key="2">
    <source>
        <dbReference type="EMBL" id="QNP46328.1"/>
    </source>
</evidence>
<dbReference type="EMBL" id="CP060782">
    <property type="protein sequence ID" value="QNP46328.1"/>
    <property type="molecule type" value="Genomic_DNA"/>
</dbReference>
<dbReference type="SUPFAM" id="SSF103473">
    <property type="entry name" value="MFS general substrate transporter"/>
    <property type="match status" value="1"/>
</dbReference>
<evidence type="ECO:0008006" key="4">
    <source>
        <dbReference type="Google" id="ProtNLM"/>
    </source>
</evidence>
<sequence>MHEESSITGKTLRGHPPGLAILSVTELAERFSYYGMTALLALYMVKQLLLPGHAEHVIGLATLRHAFEFRGPMSDQAFASLIYGWYGGLVYFTPLLGGWIADRFIGTKRGLRLEHC</sequence>
<proteinExistence type="predicted"/>
<dbReference type="Gene3D" id="1.20.1250.20">
    <property type="entry name" value="MFS general substrate transporter like domains"/>
    <property type="match status" value="1"/>
</dbReference>
<dbReference type="InterPro" id="IPR036259">
    <property type="entry name" value="MFS_trans_sf"/>
</dbReference>
<evidence type="ECO:0000313" key="3">
    <source>
        <dbReference type="Proteomes" id="UP000516105"/>
    </source>
</evidence>
<keyword evidence="3" id="KW-1185">Reference proteome</keyword>
<keyword evidence="1" id="KW-0812">Transmembrane</keyword>
<protein>
    <recommendedName>
        <fullName evidence="4">Peptide MFS transporter</fullName>
    </recommendedName>
</protein>
<gene>
    <name evidence="2" type="ORF">H9L14_03770</name>
</gene>
<dbReference type="Proteomes" id="UP000516105">
    <property type="component" value="Chromosome"/>
</dbReference>
<evidence type="ECO:0000256" key="1">
    <source>
        <dbReference type="SAM" id="Phobius"/>
    </source>
</evidence>
<organism evidence="2 3">
    <name type="scientific">Sphingomonas sediminicola</name>
    <dbReference type="NCBI Taxonomy" id="386874"/>
    <lineage>
        <taxon>Bacteria</taxon>
        <taxon>Pseudomonadati</taxon>
        <taxon>Pseudomonadota</taxon>
        <taxon>Alphaproteobacteria</taxon>
        <taxon>Sphingomonadales</taxon>
        <taxon>Sphingomonadaceae</taxon>
        <taxon>Sphingomonas</taxon>
    </lineage>
</organism>
<accession>A0ABX6TC55</accession>
<feature type="transmembrane region" description="Helical" evidence="1">
    <location>
        <begin position="82"/>
        <end position="101"/>
    </location>
</feature>
<keyword evidence="1" id="KW-0472">Membrane</keyword>
<name>A0ABX6TC55_9SPHN</name>
<reference evidence="2 3" key="1">
    <citation type="submission" date="2020-08" db="EMBL/GenBank/DDBJ databases">
        <title>Genome sequence of Sphingomonas sediminicola KACC 15039T.</title>
        <authorList>
            <person name="Hyun D.-W."/>
            <person name="Bae J.-W."/>
        </authorList>
    </citation>
    <scope>NUCLEOTIDE SEQUENCE [LARGE SCALE GENOMIC DNA]</scope>
    <source>
        <strain evidence="2 3">KACC 15039</strain>
    </source>
</reference>
<dbReference type="RefSeq" id="WP_187709281.1">
    <property type="nucleotide sequence ID" value="NZ_CP060782.1"/>
</dbReference>